<comment type="caution">
    <text evidence="2">The sequence shown here is derived from an EMBL/GenBank/DDBJ whole genome shotgun (WGS) entry which is preliminary data.</text>
</comment>
<protein>
    <recommendedName>
        <fullName evidence="4">Transposase</fullName>
    </recommendedName>
</protein>
<evidence type="ECO:0000256" key="1">
    <source>
        <dbReference type="SAM" id="MobiDB-lite"/>
    </source>
</evidence>
<evidence type="ECO:0008006" key="4">
    <source>
        <dbReference type="Google" id="ProtNLM"/>
    </source>
</evidence>
<dbReference type="Proteomes" id="UP000019112">
    <property type="component" value="Unassembled WGS sequence"/>
</dbReference>
<evidence type="ECO:0000313" key="2">
    <source>
        <dbReference type="EMBL" id="ETZ07114.1"/>
    </source>
</evidence>
<gene>
    <name evidence="2" type="ORF">P618_200703</name>
</gene>
<name>W6TEF8_HOLOB</name>
<feature type="region of interest" description="Disordered" evidence="1">
    <location>
        <begin position="1"/>
        <end position="29"/>
    </location>
</feature>
<accession>W6TEF8</accession>
<dbReference type="AlphaFoldDB" id="W6TEF8"/>
<dbReference type="EMBL" id="AWTR02000063">
    <property type="protein sequence ID" value="ETZ07114.1"/>
    <property type="molecule type" value="Genomic_DNA"/>
</dbReference>
<reference evidence="2 3" key="1">
    <citation type="journal article" date="2014" name="FEMS Microbiol. Lett.">
        <title>Draft genome sequences of three Holospora species (Holospora obtusa, Holospora undulata, and Holospora elegans), endonuclear symbiotic bacteria of the ciliate Paramecium caudatum.</title>
        <authorList>
            <person name="Dohra H."/>
            <person name="Tanaka K."/>
            <person name="Suzuki T."/>
            <person name="Fujishima M."/>
            <person name="Suzuki H."/>
        </authorList>
    </citation>
    <scope>NUCLEOTIDE SEQUENCE [LARGE SCALE GENOMIC DNA]</scope>
    <source>
        <strain evidence="2 3">F1</strain>
    </source>
</reference>
<organism evidence="2 3">
    <name type="scientific">Holospora obtusa F1</name>
    <dbReference type="NCBI Taxonomy" id="1399147"/>
    <lineage>
        <taxon>Bacteria</taxon>
        <taxon>Pseudomonadati</taxon>
        <taxon>Pseudomonadota</taxon>
        <taxon>Alphaproteobacteria</taxon>
        <taxon>Holosporales</taxon>
        <taxon>Holosporaceae</taxon>
        <taxon>Holospora</taxon>
    </lineage>
</organism>
<keyword evidence="3" id="KW-1185">Reference proteome</keyword>
<proteinExistence type="predicted"/>
<sequence length="29" mass="3030">MIDASHIKVHPHAAGAKGGNQEMSRSKGD</sequence>
<evidence type="ECO:0000313" key="3">
    <source>
        <dbReference type="Proteomes" id="UP000019112"/>
    </source>
</evidence>
<dbReference type="eggNOG" id="COG3293">
    <property type="taxonomic scope" value="Bacteria"/>
</dbReference>